<sequence length="480" mass="52775">MGIMYTDKGDTKCHFINDNQPSEGNDKLNSGGYTTCQSSDASSLEIASTTTLMATASSSSTSSATVMSPSCSSTTSKCSKMQFTSNDSMYNPEATSQSSQTCHAAHIGPNDHVPVSSDGQVRLTCNRSDCFFYHPPKMIRDQIVAKRHAQYLREKVIRDVSKSRKSVGLLSSEDTVKSNILHTSNKSGGELSTPTITAHFNNFFNQSTMLHPSPGTVEILPTPTMNNDISKTVILNDKSDPLCFTNFSQQQQHYNNAQHQQLPQLSQQAYLKYLLQYNTTNPQTPCLMLNNDPSSFISNIILNNPSFIQQPGLNTNPLLNNSCPLVSNQPIKSQCPDMNFLCPTNQTDTEKLYNMLSLNLSPLTQTVYSPSLNISWNKLLDNLLVNNPLLLTNISQNGIPMNSQVNCLSPQLIDPLLPFAAYLPNIPYPLITGSMNNQLLPLIPQNRGTDVLHTLSISNNLNNSANFPSVGFICSLLHLL</sequence>
<dbReference type="Proteomes" id="UP000050795">
    <property type="component" value="Unassembled WGS sequence"/>
</dbReference>
<proteinExistence type="predicted"/>
<name>A0AA85JLK8_TRIRE</name>
<reference evidence="2" key="2">
    <citation type="submission" date="2023-11" db="UniProtKB">
        <authorList>
            <consortium name="WormBaseParasite"/>
        </authorList>
    </citation>
    <scope>IDENTIFICATION</scope>
</reference>
<dbReference type="WBParaSite" id="TREG1_32860.1">
    <property type="protein sequence ID" value="TREG1_32860.1"/>
    <property type="gene ID" value="TREG1_32860"/>
</dbReference>
<keyword evidence="1" id="KW-1185">Reference proteome</keyword>
<protein>
    <submittedName>
        <fullName evidence="2">Uncharacterized protein</fullName>
    </submittedName>
</protein>
<accession>A0AA85JLK8</accession>
<evidence type="ECO:0000313" key="2">
    <source>
        <dbReference type="WBParaSite" id="TREG1_32860.1"/>
    </source>
</evidence>
<organism evidence="1 2">
    <name type="scientific">Trichobilharzia regenti</name>
    <name type="common">Nasal bird schistosome</name>
    <dbReference type="NCBI Taxonomy" id="157069"/>
    <lineage>
        <taxon>Eukaryota</taxon>
        <taxon>Metazoa</taxon>
        <taxon>Spiralia</taxon>
        <taxon>Lophotrochozoa</taxon>
        <taxon>Platyhelminthes</taxon>
        <taxon>Trematoda</taxon>
        <taxon>Digenea</taxon>
        <taxon>Strigeidida</taxon>
        <taxon>Schistosomatoidea</taxon>
        <taxon>Schistosomatidae</taxon>
        <taxon>Trichobilharzia</taxon>
    </lineage>
</organism>
<dbReference type="AlphaFoldDB" id="A0AA85JLK8"/>
<reference evidence="1" key="1">
    <citation type="submission" date="2022-06" db="EMBL/GenBank/DDBJ databases">
        <authorList>
            <person name="Berger JAMES D."/>
            <person name="Berger JAMES D."/>
        </authorList>
    </citation>
    <scope>NUCLEOTIDE SEQUENCE [LARGE SCALE GENOMIC DNA]</scope>
</reference>
<evidence type="ECO:0000313" key="1">
    <source>
        <dbReference type="Proteomes" id="UP000050795"/>
    </source>
</evidence>